<reference evidence="2 3" key="1">
    <citation type="submission" date="2017-01" db="EMBL/GenBank/DDBJ databases">
        <authorList>
            <person name="Varghese N."/>
            <person name="Submissions S."/>
        </authorList>
    </citation>
    <scope>NUCLEOTIDE SEQUENCE [LARGE SCALE GENOMIC DNA]</scope>
    <source>
        <strain evidence="2 3">ATCC 23464</strain>
    </source>
</reference>
<feature type="signal peptide" evidence="1">
    <location>
        <begin position="1"/>
        <end position="28"/>
    </location>
</feature>
<dbReference type="RefSeq" id="WP_139331719.1">
    <property type="nucleotide sequence ID" value="NZ_FTNK01000016.1"/>
</dbReference>
<evidence type="ECO:0000256" key="1">
    <source>
        <dbReference type="SAM" id="SignalP"/>
    </source>
</evidence>
<gene>
    <name evidence="2" type="ORF">SAMN05421578_116133</name>
</gene>
<proteinExistence type="predicted"/>
<comment type="caution">
    <text evidence="2">The sequence shown here is derived from an EMBL/GenBank/DDBJ whole genome shotgun (WGS) entry which is preliminary data.</text>
</comment>
<dbReference type="Proteomes" id="UP000186666">
    <property type="component" value="Unassembled WGS sequence"/>
</dbReference>
<feature type="chain" id="PRO_5046287890" evidence="1">
    <location>
        <begin position="29"/>
        <end position="77"/>
    </location>
</feature>
<feature type="non-terminal residue" evidence="2">
    <location>
        <position position="77"/>
    </location>
</feature>
<accession>A0ABY1KAM1</accession>
<evidence type="ECO:0000313" key="2">
    <source>
        <dbReference type="EMBL" id="SIR51397.1"/>
    </source>
</evidence>
<dbReference type="EMBL" id="FTNK01000016">
    <property type="protein sequence ID" value="SIR51397.1"/>
    <property type="molecule type" value="Genomic_DNA"/>
</dbReference>
<keyword evidence="1" id="KW-0732">Signal</keyword>
<protein>
    <submittedName>
        <fullName evidence="2">Uncharacterized protein</fullName>
    </submittedName>
</protein>
<sequence length="77" mass="8094">MYKRRKTYAAVLLSTAVLSQLITYGAYAASAVSPVAKSTTAAEFTLDKLGSIALQSNVSVKLMDISILAQPSGNILT</sequence>
<evidence type="ECO:0000313" key="3">
    <source>
        <dbReference type="Proteomes" id="UP000186666"/>
    </source>
</evidence>
<name>A0ABY1KAM1_9BACL</name>
<organism evidence="2 3">
    <name type="scientific">Paenibacillus macquariensis</name>
    <dbReference type="NCBI Taxonomy" id="948756"/>
    <lineage>
        <taxon>Bacteria</taxon>
        <taxon>Bacillati</taxon>
        <taxon>Bacillota</taxon>
        <taxon>Bacilli</taxon>
        <taxon>Bacillales</taxon>
        <taxon>Paenibacillaceae</taxon>
        <taxon>Paenibacillus</taxon>
    </lineage>
</organism>
<keyword evidence="3" id="KW-1185">Reference proteome</keyword>